<keyword evidence="1" id="KW-1133">Transmembrane helix</keyword>
<gene>
    <name evidence="2" type="ORF">ERX29_10055</name>
</gene>
<protein>
    <submittedName>
        <fullName evidence="2">Uncharacterized protein</fullName>
    </submittedName>
</protein>
<proteinExistence type="predicted"/>
<name>A0A4R6BSF6_9STAP</name>
<dbReference type="OrthoDB" id="2407869at2"/>
<accession>A0A4R6BSF6</accession>
<evidence type="ECO:0000313" key="3">
    <source>
        <dbReference type="Proteomes" id="UP000294802"/>
    </source>
</evidence>
<organism evidence="2 3">
    <name type="scientific">Macrococcus lamae</name>
    <dbReference type="NCBI Taxonomy" id="198484"/>
    <lineage>
        <taxon>Bacteria</taxon>
        <taxon>Bacillati</taxon>
        <taxon>Bacillota</taxon>
        <taxon>Bacilli</taxon>
        <taxon>Bacillales</taxon>
        <taxon>Staphylococcaceae</taxon>
        <taxon>Macrococcus</taxon>
    </lineage>
</organism>
<evidence type="ECO:0000313" key="2">
    <source>
        <dbReference type="EMBL" id="TDM05304.1"/>
    </source>
</evidence>
<dbReference type="AlphaFoldDB" id="A0A4R6BSF6"/>
<comment type="caution">
    <text evidence="2">The sequence shown here is derived from an EMBL/GenBank/DDBJ whole genome shotgun (WGS) entry which is preliminary data.</text>
</comment>
<dbReference type="EMBL" id="SCWB01000020">
    <property type="protein sequence ID" value="TDM05304.1"/>
    <property type="molecule type" value="Genomic_DNA"/>
</dbReference>
<feature type="transmembrane region" description="Helical" evidence="1">
    <location>
        <begin position="12"/>
        <end position="34"/>
    </location>
</feature>
<keyword evidence="1" id="KW-0812">Transmembrane</keyword>
<dbReference type="RefSeq" id="WP_133444541.1">
    <property type="nucleotide sequence ID" value="NZ_SCWB01000020.1"/>
</dbReference>
<sequence>MAENPMMSEPMMWFVVLAFLFSIFLFGAALMYFLRFAFVSSESEKIDTPEEALEKKVFADDHH</sequence>
<reference evidence="2 3" key="1">
    <citation type="submission" date="2019-01" db="EMBL/GenBank/DDBJ databases">
        <title>Draft genome sequences of the type strains of six Macrococcus species.</title>
        <authorList>
            <person name="Mazhar S."/>
            <person name="Altermann E."/>
            <person name="Hill C."/>
            <person name="Mcauliffe O."/>
        </authorList>
    </citation>
    <scope>NUCLEOTIDE SEQUENCE [LARGE SCALE GENOMIC DNA]</scope>
    <source>
        <strain evidence="2 3">CCM4815</strain>
    </source>
</reference>
<evidence type="ECO:0000256" key="1">
    <source>
        <dbReference type="SAM" id="Phobius"/>
    </source>
</evidence>
<keyword evidence="3" id="KW-1185">Reference proteome</keyword>
<keyword evidence="1" id="KW-0472">Membrane</keyword>
<dbReference type="Proteomes" id="UP000294802">
    <property type="component" value="Unassembled WGS sequence"/>
</dbReference>